<gene>
    <name evidence="1" type="ORF">CGI_10013080</name>
</gene>
<protein>
    <submittedName>
        <fullName evidence="1">Uncharacterized protein</fullName>
    </submittedName>
</protein>
<sequence>MEKKEVFVVVVALLLLQSVKTLSCVVDYSSPDGCKDVGGECAKGSGECYMVPTYDHGDQCCCSLDDKCQWILPDSSLVEINDEL</sequence>
<dbReference type="AlphaFoldDB" id="K1Q3X3"/>
<proteinExistence type="predicted"/>
<dbReference type="HOGENOM" id="CLU_2529617_0_0_1"/>
<evidence type="ECO:0000313" key="1">
    <source>
        <dbReference type="EMBL" id="EKC31242.1"/>
    </source>
</evidence>
<name>K1Q3X3_MAGGI</name>
<dbReference type="InParanoid" id="K1Q3X3"/>
<dbReference type="EMBL" id="JH815739">
    <property type="protein sequence ID" value="EKC31242.1"/>
    <property type="molecule type" value="Genomic_DNA"/>
</dbReference>
<reference evidence="1" key="1">
    <citation type="journal article" date="2012" name="Nature">
        <title>The oyster genome reveals stress adaptation and complexity of shell formation.</title>
        <authorList>
            <person name="Zhang G."/>
            <person name="Fang X."/>
            <person name="Guo X."/>
            <person name="Li L."/>
            <person name="Luo R."/>
            <person name="Xu F."/>
            <person name="Yang P."/>
            <person name="Zhang L."/>
            <person name="Wang X."/>
            <person name="Qi H."/>
            <person name="Xiong Z."/>
            <person name="Que H."/>
            <person name="Xie Y."/>
            <person name="Holland P.W."/>
            <person name="Paps J."/>
            <person name="Zhu Y."/>
            <person name="Wu F."/>
            <person name="Chen Y."/>
            <person name="Wang J."/>
            <person name="Peng C."/>
            <person name="Meng J."/>
            <person name="Yang L."/>
            <person name="Liu J."/>
            <person name="Wen B."/>
            <person name="Zhang N."/>
            <person name="Huang Z."/>
            <person name="Zhu Q."/>
            <person name="Feng Y."/>
            <person name="Mount A."/>
            <person name="Hedgecock D."/>
            <person name="Xu Z."/>
            <person name="Liu Y."/>
            <person name="Domazet-Loso T."/>
            <person name="Du Y."/>
            <person name="Sun X."/>
            <person name="Zhang S."/>
            <person name="Liu B."/>
            <person name="Cheng P."/>
            <person name="Jiang X."/>
            <person name="Li J."/>
            <person name="Fan D."/>
            <person name="Wang W."/>
            <person name="Fu W."/>
            <person name="Wang T."/>
            <person name="Wang B."/>
            <person name="Zhang J."/>
            <person name="Peng Z."/>
            <person name="Li Y."/>
            <person name="Li N."/>
            <person name="Wang J."/>
            <person name="Chen M."/>
            <person name="He Y."/>
            <person name="Tan F."/>
            <person name="Song X."/>
            <person name="Zheng Q."/>
            <person name="Huang R."/>
            <person name="Yang H."/>
            <person name="Du X."/>
            <person name="Chen L."/>
            <person name="Yang M."/>
            <person name="Gaffney P.M."/>
            <person name="Wang S."/>
            <person name="Luo L."/>
            <person name="She Z."/>
            <person name="Ming Y."/>
            <person name="Huang W."/>
            <person name="Zhang S."/>
            <person name="Huang B."/>
            <person name="Zhang Y."/>
            <person name="Qu T."/>
            <person name="Ni P."/>
            <person name="Miao G."/>
            <person name="Wang J."/>
            <person name="Wang Q."/>
            <person name="Steinberg C.E."/>
            <person name="Wang H."/>
            <person name="Li N."/>
            <person name="Qian L."/>
            <person name="Zhang G."/>
            <person name="Li Y."/>
            <person name="Yang H."/>
            <person name="Liu X."/>
            <person name="Wang J."/>
            <person name="Yin Y."/>
            <person name="Wang J."/>
        </authorList>
    </citation>
    <scope>NUCLEOTIDE SEQUENCE [LARGE SCALE GENOMIC DNA]</scope>
    <source>
        <strain evidence="1">05x7-T-G4-1.051#20</strain>
    </source>
</reference>
<organism evidence="1">
    <name type="scientific">Magallana gigas</name>
    <name type="common">Pacific oyster</name>
    <name type="synonym">Crassostrea gigas</name>
    <dbReference type="NCBI Taxonomy" id="29159"/>
    <lineage>
        <taxon>Eukaryota</taxon>
        <taxon>Metazoa</taxon>
        <taxon>Spiralia</taxon>
        <taxon>Lophotrochozoa</taxon>
        <taxon>Mollusca</taxon>
        <taxon>Bivalvia</taxon>
        <taxon>Autobranchia</taxon>
        <taxon>Pteriomorphia</taxon>
        <taxon>Ostreida</taxon>
        <taxon>Ostreoidea</taxon>
        <taxon>Ostreidae</taxon>
        <taxon>Magallana</taxon>
    </lineage>
</organism>
<accession>K1Q3X3</accession>